<accession>A0A931CUK0</accession>
<proteinExistence type="predicted"/>
<sequence length="64" mass="6881">TARKMGAGTALAVYNSIERIGSSLGPVFFGFFAGRFDIQTAIMMGGGLCVLGNLIFWIFFKPES</sequence>
<feature type="non-terminal residue" evidence="2">
    <location>
        <position position="1"/>
    </location>
</feature>
<evidence type="ECO:0000313" key="2">
    <source>
        <dbReference type="EMBL" id="MBG0779185.1"/>
    </source>
</evidence>
<evidence type="ECO:0008006" key="4">
    <source>
        <dbReference type="Google" id="ProtNLM"/>
    </source>
</evidence>
<gene>
    <name evidence="2" type="ORF">H0S81_04595</name>
</gene>
<dbReference type="Gene3D" id="1.20.1250.20">
    <property type="entry name" value="MFS general substrate transporter like domains"/>
    <property type="match status" value="1"/>
</dbReference>
<dbReference type="InterPro" id="IPR036259">
    <property type="entry name" value="MFS_trans_sf"/>
</dbReference>
<keyword evidence="1" id="KW-1133">Transmembrane helix</keyword>
<evidence type="ECO:0000313" key="3">
    <source>
        <dbReference type="Proteomes" id="UP000706172"/>
    </source>
</evidence>
<keyword evidence="1" id="KW-0812">Transmembrane</keyword>
<dbReference type="SUPFAM" id="SSF103473">
    <property type="entry name" value="MFS general substrate transporter"/>
    <property type="match status" value="1"/>
</dbReference>
<dbReference type="AlphaFoldDB" id="A0A931CUK0"/>
<keyword evidence="1" id="KW-0472">Membrane</keyword>
<reference evidence="2" key="1">
    <citation type="submission" date="2020-07" db="EMBL/GenBank/DDBJ databases">
        <title>Severe corrosion of carbon steel in oil field produced water can be linked to methanogenic archaea containing a special type of NiFe hydrogenase.</title>
        <authorList>
            <person name="Lahme S."/>
            <person name="Mand J."/>
            <person name="Longwell J."/>
            <person name="Smith R."/>
            <person name="Enning D."/>
        </authorList>
    </citation>
    <scope>NUCLEOTIDE SEQUENCE</scope>
    <source>
        <strain evidence="2">MIC098Bin6</strain>
    </source>
</reference>
<dbReference type="EMBL" id="JACCQK010000231">
    <property type="protein sequence ID" value="MBG0779185.1"/>
    <property type="molecule type" value="Genomic_DNA"/>
</dbReference>
<feature type="transmembrane region" description="Helical" evidence="1">
    <location>
        <begin position="38"/>
        <end position="60"/>
    </location>
</feature>
<organism evidence="2 3">
    <name type="scientific">Desulfotignum balticum</name>
    <dbReference type="NCBI Taxonomy" id="115781"/>
    <lineage>
        <taxon>Bacteria</taxon>
        <taxon>Pseudomonadati</taxon>
        <taxon>Thermodesulfobacteriota</taxon>
        <taxon>Desulfobacteria</taxon>
        <taxon>Desulfobacterales</taxon>
        <taxon>Desulfobacteraceae</taxon>
        <taxon>Desulfotignum</taxon>
    </lineage>
</organism>
<protein>
    <recommendedName>
        <fullName evidence="4">MFS transporter</fullName>
    </recommendedName>
</protein>
<dbReference type="Proteomes" id="UP000706172">
    <property type="component" value="Unassembled WGS sequence"/>
</dbReference>
<name>A0A931CUK0_9BACT</name>
<comment type="caution">
    <text evidence="2">The sequence shown here is derived from an EMBL/GenBank/DDBJ whole genome shotgun (WGS) entry which is preliminary data.</text>
</comment>
<evidence type="ECO:0000256" key="1">
    <source>
        <dbReference type="SAM" id="Phobius"/>
    </source>
</evidence>